<dbReference type="AlphaFoldDB" id="A0A1V4HH55"/>
<evidence type="ECO:0000259" key="8">
    <source>
        <dbReference type="Pfam" id="PF01757"/>
    </source>
</evidence>
<feature type="transmembrane region" description="Helical" evidence="7">
    <location>
        <begin position="322"/>
        <end position="341"/>
    </location>
</feature>
<dbReference type="Proteomes" id="UP000190626">
    <property type="component" value="Unassembled WGS sequence"/>
</dbReference>
<dbReference type="PANTHER" id="PTHR40074">
    <property type="entry name" value="O-ACETYLTRANSFERASE WECH"/>
    <property type="match status" value="1"/>
</dbReference>
<evidence type="ECO:0000256" key="3">
    <source>
        <dbReference type="ARBA" id="ARBA00022475"/>
    </source>
</evidence>
<feature type="transmembrane region" description="Helical" evidence="7">
    <location>
        <begin position="90"/>
        <end position="108"/>
    </location>
</feature>
<dbReference type="EMBL" id="MBTG01000021">
    <property type="protein sequence ID" value="OPH54697.1"/>
    <property type="molecule type" value="Genomic_DNA"/>
</dbReference>
<dbReference type="RefSeq" id="WP_079414950.1">
    <property type="nucleotide sequence ID" value="NZ_MBTG01000021.1"/>
</dbReference>
<organism evidence="9 10">
    <name type="scientific">Paenibacillus ferrarius</name>
    <dbReference type="NCBI Taxonomy" id="1469647"/>
    <lineage>
        <taxon>Bacteria</taxon>
        <taxon>Bacillati</taxon>
        <taxon>Bacillota</taxon>
        <taxon>Bacilli</taxon>
        <taxon>Bacillales</taxon>
        <taxon>Paenibacillaceae</taxon>
        <taxon>Paenibacillus</taxon>
    </lineage>
</organism>
<reference evidence="10" key="1">
    <citation type="submission" date="2016-07" db="EMBL/GenBank/DDBJ databases">
        <authorList>
            <person name="Florea S."/>
            <person name="Webb J.S."/>
            <person name="Jaromczyk J."/>
            <person name="Schardl C.L."/>
        </authorList>
    </citation>
    <scope>NUCLEOTIDE SEQUENCE [LARGE SCALE GENOMIC DNA]</scope>
    <source>
        <strain evidence="10">CY1</strain>
    </source>
</reference>
<dbReference type="InterPro" id="IPR002656">
    <property type="entry name" value="Acyl_transf_3_dom"/>
</dbReference>
<evidence type="ECO:0000256" key="5">
    <source>
        <dbReference type="ARBA" id="ARBA00022989"/>
    </source>
</evidence>
<feature type="transmembrane region" description="Helical" evidence="7">
    <location>
        <begin position="52"/>
        <end position="70"/>
    </location>
</feature>
<evidence type="ECO:0000313" key="9">
    <source>
        <dbReference type="EMBL" id="OPH54697.1"/>
    </source>
</evidence>
<proteinExistence type="inferred from homology"/>
<evidence type="ECO:0000256" key="1">
    <source>
        <dbReference type="ARBA" id="ARBA00004651"/>
    </source>
</evidence>
<feature type="domain" description="Acyltransferase 3" evidence="8">
    <location>
        <begin position="8"/>
        <end position="337"/>
    </location>
</feature>
<feature type="transmembrane region" description="Helical" evidence="7">
    <location>
        <begin position="12"/>
        <end position="32"/>
    </location>
</feature>
<feature type="transmembrane region" description="Helical" evidence="7">
    <location>
        <begin position="219"/>
        <end position="238"/>
    </location>
</feature>
<feature type="transmembrane region" description="Helical" evidence="7">
    <location>
        <begin position="250"/>
        <end position="270"/>
    </location>
</feature>
<keyword evidence="6 7" id="KW-0472">Membrane</keyword>
<protein>
    <recommendedName>
        <fullName evidence="8">Acyltransferase 3 domain-containing protein</fullName>
    </recommendedName>
</protein>
<dbReference type="Pfam" id="PF01757">
    <property type="entry name" value="Acyl_transf_3"/>
    <property type="match status" value="1"/>
</dbReference>
<comment type="similarity">
    <text evidence="2">Belongs to the acyltransferase 3 family.</text>
</comment>
<feature type="transmembrane region" description="Helical" evidence="7">
    <location>
        <begin position="128"/>
        <end position="149"/>
    </location>
</feature>
<dbReference type="OrthoDB" id="569695at2"/>
<dbReference type="GO" id="GO:0009246">
    <property type="term" value="P:enterobacterial common antigen biosynthetic process"/>
    <property type="evidence" value="ECO:0007669"/>
    <property type="project" value="TreeGrafter"/>
</dbReference>
<gene>
    <name evidence="9" type="ORF">BC351_31285</name>
</gene>
<comment type="caution">
    <text evidence="9">The sequence shown here is derived from an EMBL/GenBank/DDBJ whole genome shotgun (WGS) entry which is preliminary data.</text>
</comment>
<keyword evidence="3" id="KW-1003">Cell membrane</keyword>
<keyword evidence="5 7" id="KW-1133">Transmembrane helix</keyword>
<evidence type="ECO:0000256" key="7">
    <source>
        <dbReference type="SAM" id="Phobius"/>
    </source>
</evidence>
<evidence type="ECO:0000256" key="4">
    <source>
        <dbReference type="ARBA" id="ARBA00022692"/>
    </source>
</evidence>
<dbReference type="GO" id="GO:0016413">
    <property type="term" value="F:O-acetyltransferase activity"/>
    <property type="evidence" value="ECO:0007669"/>
    <property type="project" value="TreeGrafter"/>
</dbReference>
<keyword evidence="4 7" id="KW-0812">Transmembrane</keyword>
<name>A0A1V4HH55_9BACL</name>
<evidence type="ECO:0000256" key="6">
    <source>
        <dbReference type="ARBA" id="ARBA00023136"/>
    </source>
</evidence>
<accession>A0A1V4HH55</accession>
<keyword evidence="10" id="KW-1185">Reference proteome</keyword>
<feature type="transmembrane region" description="Helical" evidence="7">
    <location>
        <begin position="282"/>
        <end position="302"/>
    </location>
</feature>
<dbReference type="STRING" id="1469647.BC351_31285"/>
<feature type="transmembrane region" description="Helical" evidence="7">
    <location>
        <begin position="161"/>
        <end position="180"/>
    </location>
</feature>
<comment type="subcellular location">
    <subcellularLocation>
        <location evidence="1">Cell membrane</location>
        <topology evidence="1">Multi-pass membrane protein</topology>
    </subcellularLocation>
</comment>
<evidence type="ECO:0000256" key="2">
    <source>
        <dbReference type="ARBA" id="ARBA00007400"/>
    </source>
</evidence>
<dbReference type="GO" id="GO:0005886">
    <property type="term" value="C:plasma membrane"/>
    <property type="evidence" value="ECO:0007669"/>
    <property type="project" value="UniProtKB-SubCell"/>
</dbReference>
<sequence length="348" mass="39923">MLSRPKLPEIDNVRALAIIAVLLIHGTSNATLLPIGTASQALFLILNKTSLFTVPLFIWISGLVLFYTYFDRWEPGMAIAFWTKRVRKILIPYVGWSLFYYLFNQFMFHGKIHVDPVYFIKLLVSGNASYHLYYMIIIVQFYLLFPLLMTAAKRFPRFRQSLIPLGIILQISGYSFHHWVHPLHEYTSLFISYSALFACGAYVGIHYSAAVSWSNRYRGWLWSIMLIAGASYASMLLLHQYSLISLENTWYELALLVYCLAIPLCVLQWARRLVSKGSSLSRLMSALGAASFGIYLLHPALLTLWDRLAPEQGTILLYDLHTISSVAIGLFGSWLLVRLYTNKKNLRR</sequence>
<evidence type="ECO:0000313" key="10">
    <source>
        <dbReference type="Proteomes" id="UP000190626"/>
    </source>
</evidence>
<dbReference type="PANTHER" id="PTHR40074:SF2">
    <property type="entry name" value="O-ACETYLTRANSFERASE WECH"/>
    <property type="match status" value="1"/>
</dbReference>
<feature type="transmembrane region" description="Helical" evidence="7">
    <location>
        <begin position="186"/>
        <end position="207"/>
    </location>
</feature>